<dbReference type="SFLD" id="SFLDF00027">
    <property type="entry name" value="p-type_atpase"/>
    <property type="match status" value="1"/>
</dbReference>
<evidence type="ECO:0000256" key="5">
    <source>
        <dbReference type="ARBA" id="ARBA00022692"/>
    </source>
</evidence>
<dbReference type="InterPro" id="IPR018303">
    <property type="entry name" value="ATPase_P-typ_P_site"/>
</dbReference>
<feature type="transmembrane region" description="Helical" evidence="15">
    <location>
        <begin position="247"/>
        <end position="265"/>
    </location>
</feature>
<dbReference type="Pfam" id="PF00690">
    <property type="entry name" value="Cation_ATPase_N"/>
    <property type="match status" value="1"/>
</dbReference>
<dbReference type="InterPro" id="IPR006068">
    <property type="entry name" value="ATPase_P-typ_cation-transptr_C"/>
</dbReference>
<dbReference type="Pfam" id="PF08282">
    <property type="entry name" value="Hydrolase_3"/>
    <property type="match status" value="1"/>
</dbReference>
<dbReference type="SFLD" id="SFLDS00003">
    <property type="entry name" value="Haloacid_Dehalogenase"/>
    <property type="match status" value="1"/>
</dbReference>
<evidence type="ECO:0000256" key="8">
    <source>
        <dbReference type="ARBA" id="ARBA00022837"/>
    </source>
</evidence>
<keyword evidence="7" id="KW-0547">Nucleotide-binding</keyword>
<dbReference type="InterPro" id="IPR004014">
    <property type="entry name" value="ATPase_P-typ_cation-transptr_N"/>
</dbReference>
<keyword evidence="11" id="KW-1278">Translocase</keyword>
<dbReference type="Pfam" id="PF00689">
    <property type="entry name" value="Cation_ATPase_C"/>
    <property type="match status" value="1"/>
</dbReference>
<feature type="transmembrane region" description="Helical" evidence="15">
    <location>
        <begin position="47"/>
        <end position="65"/>
    </location>
</feature>
<keyword evidence="13" id="KW-0406">Ion transport</keyword>
<dbReference type="AlphaFoldDB" id="A0A644V8A8"/>
<evidence type="ECO:0000256" key="15">
    <source>
        <dbReference type="SAM" id="Phobius"/>
    </source>
</evidence>
<dbReference type="InterPro" id="IPR001757">
    <property type="entry name" value="P_typ_ATPase"/>
</dbReference>
<dbReference type="InterPro" id="IPR059000">
    <property type="entry name" value="ATPase_P-type_domA"/>
</dbReference>
<evidence type="ECO:0000313" key="17">
    <source>
        <dbReference type="EMBL" id="MPL87447.1"/>
    </source>
</evidence>
<dbReference type="SUPFAM" id="SSF56784">
    <property type="entry name" value="HAD-like"/>
    <property type="match status" value="1"/>
</dbReference>
<dbReference type="PANTHER" id="PTHR24093:SF369">
    <property type="entry name" value="CALCIUM-TRANSPORTING ATPASE"/>
    <property type="match status" value="1"/>
</dbReference>
<dbReference type="SUPFAM" id="SSF81665">
    <property type="entry name" value="Calcium ATPase, transmembrane domain M"/>
    <property type="match status" value="1"/>
</dbReference>
<comment type="subcellular location">
    <subcellularLocation>
        <location evidence="1">Endomembrane system</location>
        <topology evidence="1">Multi-pass membrane protein</topology>
    </subcellularLocation>
</comment>
<evidence type="ECO:0000256" key="4">
    <source>
        <dbReference type="ARBA" id="ARBA00022568"/>
    </source>
</evidence>
<dbReference type="PANTHER" id="PTHR24093">
    <property type="entry name" value="CATION TRANSPORTING ATPASE"/>
    <property type="match status" value="1"/>
</dbReference>
<dbReference type="InterPro" id="IPR036412">
    <property type="entry name" value="HAD-like_sf"/>
</dbReference>
<dbReference type="GO" id="GO:0046872">
    <property type="term" value="F:metal ion binding"/>
    <property type="evidence" value="ECO:0007669"/>
    <property type="project" value="UniProtKB-KW"/>
</dbReference>
<dbReference type="Gene3D" id="1.20.1110.10">
    <property type="entry name" value="Calcium-transporting ATPase, transmembrane domain"/>
    <property type="match status" value="1"/>
</dbReference>
<evidence type="ECO:0000256" key="12">
    <source>
        <dbReference type="ARBA" id="ARBA00022989"/>
    </source>
</evidence>
<evidence type="ECO:0000256" key="7">
    <source>
        <dbReference type="ARBA" id="ARBA00022741"/>
    </source>
</evidence>
<dbReference type="GO" id="GO:0005388">
    <property type="term" value="F:P-type calcium transporter activity"/>
    <property type="evidence" value="ECO:0007669"/>
    <property type="project" value="UniProtKB-EC"/>
</dbReference>
<feature type="transmembrane region" description="Helical" evidence="15">
    <location>
        <begin position="285"/>
        <end position="308"/>
    </location>
</feature>
<evidence type="ECO:0000256" key="11">
    <source>
        <dbReference type="ARBA" id="ARBA00022967"/>
    </source>
</evidence>
<dbReference type="GO" id="GO:0012505">
    <property type="term" value="C:endomembrane system"/>
    <property type="evidence" value="ECO:0007669"/>
    <property type="project" value="UniProtKB-SubCell"/>
</dbReference>
<dbReference type="InterPro" id="IPR006408">
    <property type="entry name" value="P-type_ATPase_IIB"/>
</dbReference>
<feature type="domain" description="Cation-transporting P-type ATPase N-terminal" evidence="16">
    <location>
        <begin position="1"/>
        <end position="63"/>
    </location>
</feature>
<dbReference type="NCBIfam" id="TIGR01494">
    <property type="entry name" value="ATPase_P-type"/>
    <property type="match status" value="2"/>
</dbReference>
<reference evidence="17" key="1">
    <citation type="submission" date="2019-08" db="EMBL/GenBank/DDBJ databases">
        <authorList>
            <person name="Kucharzyk K."/>
            <person name="Murdoch R.W."/>
            <person name="Higgins S."/>
            <person name="Loffler F."/>
        </authorList>
    </citation>
    <scope>NUCLEOTIDE SEQUENCE</scope>
</reference>
<keyword evidence="10" id="KW-0460">Magnesium</keyword>
<proteinExistence type="predicted"/>
<dbReference type="SMART" id="SM00831">
    <property type="entry name" value="Cation_ATPase_N"/>
    <property type="match status" value="1"/>
</dbReference>
<dbReference type="Pfam" id="PF00122">
    <property type="entry name" value="E1-E2_ATPase"/>
    <property type="match status" value="1"/>
</dbReference>
<evidence type="ECO:0000256" key="9">
    <source>
        <dbReference type="ARBA" id="ARBA00022840"/>
    </source>
</evidence>
<dbReference type="GO" id="GO:0005886">
    <property type="term" value="C:plasma membrane"/>
    <property type="evidence" value="ECO:0007669"/>
    <property type="project" value="TreeGrafter"/>
</dbReference>
<dbReference type="PROSITE" id="PS00154">
    <property type="entry name" value="ATPASE_E1_E2"/>
    <property type="match status" value="1"/>
</dbReference>
<dbReference type="GO" id="GO:0005524">
    <property type="term" value="F:ATP binding"/>
    <property type="evidence" value="ECO:0007669"/>
    <property type="project" value="UniProtKB-KW"/>
</dbReference>
<feature type="transmembrane region" description="Helical" evidence="15">
    <location>
        <begin position="800"/>
        <end position="816"/>
    </location>
</feature>
<dbReference type="SUPFAM" id="SSF81660">
    <property type="entry name" value="Metal cation-transporting ATPase, ATP-binding domain N"/>
    <property type="match status" value="1"/>
</dbReference>
<dbReference type="PRINTS" id="PR00119">
    <property type="entry name" value="CATATPASE"/>
</dbReference>
<dbReference type="GO" id="GO:0016887">
    <property type="term" value="F:ATP hydrolysis activity"/>
    <property type="evidence" value="ECO:0007669"/>
    <property type="project" value="InterPro"/>
</dbReference>
<dbReference type="NCBIfam" id="TIGR01517">
    <property type="entry name" value="ATPase-IIB_Ca"/>
    <property type="match status" value="1"/>
</dbReference>
<dbReference type="SUPFAM" id="SSF81653">
    <property type="entry name" value="Calcium ATPase, transduction domain A"/>
    <property type="match status" value="1"/>
</dbReference>
<evidence type="ECO:0000256" key="14">
    <source>
        <dbReference type="ARBA" id="ARBA00023136"/>
    </source>
</evidence>
<gene>
    <name evidence="17" type="primary">yoaB_1</name>
    <name evidence="17" type="ORF">SDC9_33447</name>
</gene>
<dbReference type="InterPro" id="IPR008250">
    <property type="entry name" value="ATPase_P-typ_transduc_dom_A_sf"/>
</dbReference>
<feature type="transmembrane region" description="Helical" evidence="15">
    <location>
        <begin position="723"/>
        <end position="740"/>
    </location>
</feature>
<dbReference type="EC" id="7.2.2.10" evidence="2"/>
<protein>
    <recommendedName>
        <fullName evidence="2">P-type Ca(2+) transporter</fullName>
        <ecNumber evidence="2">7.2.2.10</ecNumber>
    </recommendedName>
</protein>
<keyword evidence="9" id="KW-0067">ATP-binding</keyword>
<feature type="transmembrane region" description="Helical" evidence="15">
    <location>
        <begin position="77"/>
        <end position="97"/>
    </location>
</feature>
<name>A0A644V8A8_9ZZZZ</name>
<keyword evidence="8" id="KW-0106">Calcium</keyword>
<keyword evidence="6" id="KW-0479">Metal-binding</keyword>
<feature type="transmembrane region" description="Helical" evidence="15">
    <location>
        <begin position="837"/>
        <end position="857"/>
    </location>
</feature>
<dbReference type="InterPro" id="IPR044492">
    <property type="entry name" value="P_typ_ATPase_HD_dom"/>
</dbReference>
<dbReference type="InterPro" id="IPR023299">
    <property type="entry name" value="ATPase_P-typ_cyto_dom_N"/>
</dbReference>
<dbReference type="EMBL" id="VSSQ01000239">
    <property type="protein sequence ID" value="MPL87447.1"/>
    <property type="molecule type" value="Genomic_DNA"/>
</dbReference>
<dbReference type="InterPro" id="IPR023298">
    <property type="entry name" value="ATPase_P-typ_TM_dom_sf"/>
</dbReference>
<dbReference type="Pfam" id="PF13246">
    <property type="entry name" value="Cation_ATPase"/>
    <property type="match status" value="1"/>
</dbReference>
<evidence type="ECO:0000256" key="3">
    <source>
        <dbReference type="ARBA" id="ARBA00022448"/>
    </source>
</evidence>
<feature type="transmembrane region" description="Helical" evidence="15">
    <location>
        <begin position="770"/>
        <end position="788"/>
    </location>
</feature>
<dbReference type="Gene3D" id="3.40.50.1000">
    <property type="entry name" value="HAD superfamily/HAD-like"/>
    <property type="match status" value="1"/>
</dbReference>
<evidence type="ECO:0000256" key="1">
    <source>
        <dbReference type="ARBA" id="ARBA00004127"/>
    </source>
</evidence>
<accession>A0A644V8A8</accession>
<sequence>MDTKQHFQGLTKEQVIASREANGENVLTPPAKASLWSQFLEKFDDPIIRILLVAWALSLIIAGVHCWGPEAKGFSAFLEPIGIFFAIILASCVSFFFELKANRAFDILNTVNDDIMVKVIRDGSITEIPRKEVVVGDVVILQTGEEVPADGTLQEAISLQINESTLTGEPIIDKTVDKAEFDTEATYPSNVVMRGTTVVDGHGIMIVDQVGDNTGYGKVYEGSQIDNNVQTPLQIQLAGLAKIISKAGYTIAGLTFFGLVIKLFINTPGLPLMDMVGEILNIFMIAVTLIVVSVPEGLPMSVTLSLALSMNRMLKTNNLVRKMHACETMGATTVICTDKTGTLTQNQMQIYQTNFFNLADQKLANDEVSRLIKEGIAVNSTAFLDLSEEKPKTMGNPTEAALLLWLNSNKEDYQSLREEAKVIEQLTFSTERKYMATLVKSPQLGRNVLYVKGAPEIVLQNCNRVAINGSYASVESCKASIEKQLLDYQNQAMRTLGFAYQLVEDEQVESFFENGRLKNADLTFLGFVAISDPVRSDVPDAVKSCLNAGIDVKIVTGDTPGTAKEIGRQVGIWNENDTERNIITGPGFEALTDEEALDRVLDLKIMCRARPTDKQRLVQLLQQKDAVVAVTGDGTNDAPALKAAQVGLSMGDGTSVAKEASDITIIDNSFMSITRAVMWGRSLYQNIQKFILFQLTINVVACVIVLVGSFLGTESPLTVTQMLWVNLIMDTFAAGALASLPPNERVMKNKPRKSGPKGDFIISRRMANRIFSVGILFVVFLLAVLIYFNHTDGELTAYELSQFFSIFVLLQFWNMFNAKAFGTNKSAFAELKESKGFLSVALLILIGQYLIVTFGGQMFSVVPLSWADWGYIIAGTSIVLWIGEIIRLFGKK</sequence>
<feature type="transmembrane region" description="Helical" evidence="15">
    <location>
        <begin position="869"/>
        <end position="889"/>
    </location>
</feature>
<dbReference type="PRINTS" id="PR00120">
    <property type="entry name" value="HATPASE"/>
</dbReference>
<feature type="transmembrane region" description="Helical" evidence="15">
    <location>
        <begin position="690"/>
        <end position="711"/>
    </location>
</feature>
<organism evidence="17">
    <name type="scientific">bioreactor metagenome</name>
    <dbReference type="NCBI Taxonomy" id="1076179"/>
    <lineage>
        <taxon>unclassified sequences</taxon>
        <taxon>metagenomes</taxon>
        <taxon>ecological metagenomes</taxon>
    </lineage>
</organism>
<keyword evidence="12 15" id="KW-1133">Transmembrane helix</keyword>
<comment type="caution">
    <text evidence="17">The sequence shown here is derived from an EMBL/GenBank/DDBJ whole genome shotgun (WGS) entry which is preliminary data.</text>
</comment>
<dbReference type="FunFam" id="3.40.50.1000:FF:000129">
    <property type="entry name" value="Calcium-translocating P-type ATPase PMCA-type"/>
    <property type="match status" value="1"/>
</dbReference>
<dbReference type="Gene3D" id="2.70.150.10">
    <property type="entry name" value="Calcium-transporting ATPase, cytoplasmic transduction domain A"/>
    <property type="match status" value="1"/>
</dbReference>
<evidence type="ECO:0000256" key="13">
    <source>
        <dbReference type="ARBA" id="ARBA00023065"/>
    </source>
</evidence>
<keyword evidence="4" id="KW-0109">Calcium transport</keyword>
<dbReference type="InterPro" id="IPR023214">
    <property type="entry name" value="HAD_sf"/>
</dbReference>
<evidence type="ECO:0000256" key="2">
    <source>
        <dbReference type="ARBA" id="ARBA00012790"/>
    </source>
</evidence>
<keyword evidence="14 15" id="KW-0472">Membrane</keyword>
<evidence type="ECO:0000256" key="6">
    <source>
        <dbReference type="ARBA" id="ARBA00022723"/>
    </source>
</evidence>
<evidence type="ECO:0000256" key="10">
    <source>
        <dbReference type="ARBA" id="ARBA00022842"/>
    </source>
</evidence>
<dbReference type="Gene3D" id="3.40.1110.10">
    <property type="entry name" value="Calcium-transporting ATPase, cytoplasmic domain N"/>
    <property type="match status" value="1"/>
</dbReference>
<keyword evidence="3" id="KW-0813">Transport</keyword>
<evidence type="ECO:0000259" key="16">
    <source>
        <dbReference type="SMART" id="SM00831"/>
    </source>
</evidence>
<keyword evidence="5 15" id="KW-0812">Transmembrane</keyword>
<dbReference type="SFLD" id="SFLDG00002">
    <property type="entry name" value="C1.7:_P-type_atpase_like"/>
    <property type="match status" value="1"/>
</dbReference>